<comment type="caution">
    <text evidence="1">The sequence shown here is derived from an EMBL/GenBank/DDBJ whole genome shotgun (WGS) entry which is preliminary data.</text>
</comment>
<accession>A0ABS8S794</accession>
<evidence type="ECO:0008006" key="3">
    <source>
        <dbReference type="Google" id="ProtNLM"/>
    </source>
</evidence>
<reference evidence="1 2" key="1">
    <citation type="journal article" date="2021" name="BMC Genomics">
        <title>Datura genome reveals duplications of psychoactive alkaloid biosynthetic genes and high mutation rate following tissue culture.</title>
        <authorList>
            <person name="Rajewski A."/>
            <person name="Carter-House D."/>
            <person name="Stajich J."/>
            <person name="Litt A."/>
        </authorList>
    </citation>
    <scope>NUCLEOTIDE SEQUENCE [LARGE SCALE GENOMIC DNA]</scope>
    <source>
        <strain evidence="1">AR-01</strain>
    </source>
</reference>
<dbReference type="Proteomes" id="UP000823775">
    <property type="component" value="Unassembled WGS sequence"/>
</dbReference>
<organism evidence="1 2">
    <name type="scientific">Datura stramonium</name>
    <name type="common">Jimsonweed</name>
    <name type="synonym">Common thornapple</name>
    <dbReference type="NCBI Taxonomy" id="4076"/>
    <lineage>
        <taxon>Eukaryota</taxon>
        <taxon>Viridiplantae</taxon>
        <taxon>Streptophyta</taxon>
        <taxon>Embryophyta</taxon>
        <taxon>Tracheophyta</taxon>
        <taxon>Spermatophyta</taxon>
        <taxon>Magnoliopsida</taxon>
        <taxon>eudicotyledons</taxon>
        <taxon>Gunneridae</taxon>
        <taxon>Pentapetalae</taxon>
        <taxon>asterids</taxon>
        <taxon>lamiids</taxon>
        <taxon>Solanales</taxon>
        <taxon>Solanaceae</taxon>
        <taxon>Solanoideae</taxon>
        <taxon>Datureae</taxon>
        <taxon>Datura</taxon>
    </lineage>
</organism>
<sequence length="92" mass="10082">MAEAVARSATHKEQCSREVLINVKWEHPDCRTYMLNIDGSCMGNPGVGGIGIKIALQHNPTPVSASDALEVMSWLYFVNLGKAILESCKQHL</sequence>
<evidence type="ECO:0000313" key="1">
    <source>
        <dbReference type="EMBL" id="MCD7453834.1"/>
    </source>
</evidence>
<keyword evidence="2" id="KW-1185">Reference proteome</keyword>
<protein>
    <recommendedName>
        <fullName evidence="3">RNase H type-1 domain-containing protein</fullName>
    </recommendedName>
</protein>
<evidence type="ECO:0000313" key="2">
    <source>
        <dbReference type="Proteomes" id="UP000823775"/>
    </source>
</evidence>
<dbReference type="EMBL" id="JACEIK010000268">
    <property type="protein sequence ID" value="MCD7453834.1"/>
    <property type="molecule type" value="Genomic_DNA"/>
</dbReference>
<proteinExistence type="predicted"/>
<gene>
    <name evidence="1" type="ORF">HAX54_022294</name>
</gene>
<name>A0ABS8S794_DATST</name>